<evidence type="ECO:0000313" key="5">
    <source>
        <dbReference type="EMBL" id="GMM53644.1"/>
    </source>
</evidence>
<proteinExistence type="inferred from homology"/>
<feature type="region of interest" description="Disordered" evidence="4">
    <location>
        <begin position="1"/>
        <end position="20"/>
    </location>
</feature>
<comment type="caution">
    <text evidence="5">The sequence shown here is derived from an EMBL/GenBank/DDBJ whole genome shotgun (WGS) entry which is preliminary data.</text>
</comment>
<name>A0AAV5RSZ2_MAUHU</name>
<dbReference type="GO" id="GO:0005743">
    <property type="term" value="C:mitochondrial inner membrane"/>
    <property type="evidence" value="ECO:0007669"/>
    <property type="project" value="UniProtKB-SubCell"/>
</dbReference>
<reference evidence="5 6" key="1">
    <citation type="journal article" date="2023" name="Elife">
        <title>Identification of key yeast species and microbe-microbe interactions impacting larval growth of Drosophila in the wild.</title>
        <authorList>
            <person name="Mure A."/>
            <person name="Sugiura Y."/>
            <person name="Maeda R."/>
            <person name="Honda K."/>
            <person name="Sakurai N."/>
            <person name="Takahashi Y."/>
            <person name="Watada M."/>
            <person name="Katoh T."/>
            <person name="Gotoh A."/>
            <person name="Gotoh Y."/>
            <person name="Taniguchi I."/>
            <person name="Nakamura K."/>
            <person name="Hayashi T."/>
            <person name="Katayama T."/>
            <person name="Uemura T."/>
            <person name="Hattori Y."/>
        </authorList>
    </citation>
    <scope>NUCLEOTIDE SEQUENCE [LARGE SCALE GENOMIC DNA]</scope>
    <source>
        <strain evidence="5 6">KH-74</strain>
    </source>
</reference>
<dbReference type="AlphaFoldDB" id="A0AAV5RSZ2"/>
<dbReference type="Pfam" id="PF08583">
    <property type="entry name" value="Cmc1"/>
    <property type="match status" value="1"/>
</dbReference>
<organism evidence="5 6">
    <name type="scientific">Maudiozyma humilis</name>
    <name type="common">Sour dough yeast</name>
    <name type="synonym">Kazachstania humilis</name>
    <dbReference type="NCBI Taxonomy" id="51915"/>
    <lineage>
        <taxon>Eukaryota</taxon>
        <taxon>Fungi</taxon>
        <taxon>Dikarya</taxon>
        <taxon>Ascomycota</taxon>
        <taxon>Saccharomycotina</taxon>
        <taxon>Saccharomycetes</taxon>
        <taxon>Saccharomycetales</taxon>
        <taxon>Saccharomycetaceae</taxon>
        <taxon>Maudiozyma</taxon>
    </lineage>
</organism>
<comment type="similarity">
    <text evidence="1 3">Belongs to the CMC family.</text>
</comment>
<evidence type="ECO:0000256" key="2">
    <source>
        <dbReference type="ARBA" id="ARBA00023157"/>
    </source>
</evidence>
<accession>A0AAV5RSZ2</accession>
<keyword evidence="3" id="KW-0472">Membrane</keyword>
<dbReference type="InterPro" id="IPR013892">
    <property type="entry name" value="Cyt_c_biogenesis_Cmc1-like"/>
</dbReference>
<protein>
    <recommendedName>
        <fullName evidence="3">COX assembly mitochondrial protein</fullName>
    </recommendedName>
</protein>
<evidence type="ECO:0000313" key="6">
    <source>
        <dbReference type="Proteomes" id="UP001377567"/>
    </source>
</evidence>
<comment type="function">
    <text evidence="3">Required for mitochondrial cytochrome c oxidase (COX) assembly and respiration.</text>
</comment>
<dbReference type="EMBL" id="BTGD01000001">
    <property type="protein sequence ID" value="GMM53644.1"/>
    <property type="molecule type" value="Genomic_DNA"/>
</dbReference>
<keyword evidence="3" id="KW-0143">Chaperone</keyword>
<sequence>MSTESEKNTSGSKRLPIWALSPQEEKRARENLKKSTYKACDDVVKAMAECAKKNGVKVFPACDEPRNRMKECILSYQVDQKYLDHERDLIVLEKINKLEAQLKEQQAAKQ</sequence>
<dbReference type="Proteomes" id="UP001377567">
    <property type="component" value="Unassembled WGS sequence"/>
</dbReference>
<keyword evidence="3" id="KW-0999">Mitochondrion inner membrane</keyword>
<evidence type="ECO:0000256" key="3">
    <source>
        <dbReference type="RuleBase" id="RU364104"/>
    </source>
</evidence>
<comment type="subcellular location">
    <subcellularLocation>
        <location evidence="3">Mitochondrion inner membrane</location>
    </subcellularLocation>
</comment>
<keyword evidence="6" id="KW-1185">Reference proteome</keyword>
<gene>
    <name evidence="5" type="ORF">DAKH74_002600</name>
</gene>
<keyword evidence="3" id="KW-0496">Mitochondrion</keyword>
<evidence type="ECO:0000256" key="4">
    <source>
        <dbReference type="SAM" id="MobiDB-lite"/>
    </source>
</evidence>
<evidence type="ECO:0000256" key="1">
    <source>
        <dbReference type="ARBA" id="ARBA00007347"/>
    </source>
</evidence>
<keyword evidence="2" id="KW-1015">Disulfide bond</keyword>